<evidence type="ECO:0000256" key="1">
    <source>
        <dbReference type="SAM" id="SignalP"/>
    </source>
</evidence>
<dbReference type="RefSeq" id="WP_216519944.1">
    <property type="nucleotide sequence ID" value="NZ_JAHLPM010000009.1"/>
</dbReference>
<reference evidence="2 3" key="1">
    <citation type="submission" date="2021-06" db="EMBL/GenBank/DDBJ databases">
        <authorList>
            <person name="Sun Q."/>
            <person name="Li D."/>
        </authorList>
    </citation>
    <scope>NUCLEOTIDE SEQUENCE [LARGE SCALE GENOMIC DNA]</scope>
    <source>
        <strain evidence="2 3">MSJ-40</strain>
    </source>
</reference>
<sequence>MKKRIVSCIMALILLIPMMVFGADINQEIVVLGKDLSSGEKKEMLKLFEAKEDSKVIEITNEEEREYLGKFVDEKLLGTRSISSAYVEKLGEGEGIQVESTNITWVTDDMFRNALITAGVKDAKIKVGSPRQVSGTAALTGIIKAFEDITGEEVTNKEKEVASEEIAKTAILGNEIGQQKAEELMSNIKMYIIENNIKNKGSIKKVVIQAAEDLGIQLTENQINQIVGLMKRISKLNLDINQIKIQLKGISEKIDKVNVQGEEVKSFLGKILDSIGQLFNRIFG</sequence>
<gene>
    <name evidence="2" type="ORF">KQI42_11645</name>
</gene>
<organism evidence="2 3">
    <name type="scientific">Tissierella simiarum</name>
    <dbReference type="NCBI Taxonomy" id="2841534"/>
    <lineage>
        <taxon>Bacteria</taxon>
        <taxon>Bacillati</taxon>
        <taxon>Bacillota</taxon>
        <taxon>Tissierellia</taxon>
        <taxon>Tissierellales</taxon>
        <taxon>Tissierellaceae</taxon>
        <taxon>Tissierella</taxon>
    </lineage>
</organism>
<feature type="signal peptide" evidence="1">
    <location>
        <begin position="1"/>
        <end position="22"/>
    </location>
</feature>
<accession>A0ABS6E8W5</accession>
<dbReference type="Proteomes" id="UP000749471">
    <property type="component" value="Unassembled WGS sequence"/>
</dbReference>
<evidence type="ECO:0000313" key="2">
    <source>
        <dbReference type="EMBL" id="MBU5438669.1"/>
    </source>
</evidence>
<protein>
    <submittedName>
        <fullName evidence="2">DUF1002 domain-containing protein</fullName>
    </submittedName>
</protein>
<keyword evidence="3" id="KW-1185">Reference proteome</keyword>
<keyword evidence="1" id="KW-0732">Signal</keyword>
<dbReference type="InterPro" id="IPR009343">
    <property type="entry name" value="DUF1002"/>
</dbReference>
<dbReference type="Pfam" id="PF06207">
    <property type="entry name" value="DUF1002"/>
    <property type="match status" value="1"/>
</dbReference>
<evidence type="ECO:0000313" key="3">
    <source>
        <dbReference type="Proteomes" id="UP000749471"/>
    </source>
</evidence>
<proteinExistence type="predicted"/>
<feature type="chain" id="PRO_5047133633" evidence="1">
    <location>
        <begin position="23"/>
        <end position="284"/>
    </location>
</feature>
<name>A0ABS6E8W5_9FIRM</name>
<comment type="caution">
    <text evidence="2">The sequence shown here is derived from an EMBL/GenBank/DDBJ whole genome shotgun (WGS) entry which is preliminary data.</text>
</comment>
<dbReference type="EMBL" id="JAHLPM010000009">
    <property type="protein sequence ID" value="MBU5438669.1"/>
    <property type="molecule type" value="Genomic_DNA"/>
</dbReference>